<dbReference type="RefSeq" id="WP_070198819.1">
    <property type="nucleotide sequence ID" value="NZ_LJGU01000152.1"/>
</dbReference>
<feature type="region of interest" description="Disordered" evidence="10">
    <location>
        <begin position="4613"/>
        <end position="4654"/>
    </location>
</feature>
<dbReference type="GO" id="GO:0006633">
    <property type="term" value="P:fatty acid biosynthetic process"/>
    <property type="evidence" value="ECO:0007669"/>
    <property type="project" value="InterPro"/>
</dbReference>
<evidence type="ECO:0000256" key="2">
    <source>
        <dbReference type="ARBA" id="ARBA00004792"/>
    </source>
</evidence>
<feature type="active site" description="Proton acceptor; for dehydratase activity" evidence="9">
    <location>
        <position position="2970"/>
    </location>
</feature>
<feature type="region of interest" description="C-terminal hotdog fold" evidence="9">
    <location>
        <begin position="3081"/>
        <end position="3229"/>
    </location>
</feature>
<dbReference type="PROSITE" id="PS00012">
    <property type="entry name" value="PHOSPHOPANTETHEINE"/>
    <property type="match status" value="6"/>
</dbReference>
<keyword evidence="7" id="KW-0677">Repeat</keyword>
<protein>
    <recommendedName>
        <fullName evidence="16">Polyketide synthase</fullName>
    </recommendedName>
</protein>
<feature type="compositionally biased region" description="Low complexity" evidence="10">
    <location>
        <begin position="5395"/>
        <end position="5411"/>
    </location>
</feature>
<dbReference type="GO" id="GO:0005886">
    <property type="term" value="C:plasma membrane"/>
    <property type="evidence" value="ECO:0007669"/>
    <property type="project" value="TreeGrafter"/>
</dbReference>
<evidence type="ECO:0000313" key="15">
    <source>
        <dbReference type="Proteomes" id="UP000176101"/>
    </source>
</evidence>
<feature type="compositionally biased region" description="Pro residues" evidence="10">
    <location>
        <begin position="2290"/>
        <end position="2300"/>
    </location>
</feature>
<feature type="active site" description="Proton donor; for dehydratase activity" evidence="9">
    <location>
        <position position="3143"/>
    </location>
</feature>
<feature type="domain" description="Carrier" evidence="11">
    <location>
        <begin position="2212"/>
        <end position="2289"/>
    </location>
</feature>
<evidence type="ECO:0000259" key="12">
    <source>
        <dbReference type="PROSITE" id="PS52004"/>
    </source>
</evidence>
<feature type="compositionally biased region" description="Low complexity" evidence="10">
    <location>
        <begin position="1249"/>
        <end position="1267"/>
    </location>
</feature>
<feature type="domain" description="Carrier" evidence="11">
    <location>
        <begin position="2078"/>
        <end position="2155"/>
    </location>
</feature>
<dbReference type="InterPro" id="IPR016039">
    <property type="entry name" value="Thiolase-like"/>
</dbReference>
<dbReference type="STRING" id="1075402.AN216_24180"/>
<dbReference type="InterPro" id="IPR054514">
    <property type="entry name" value="RhiE-like_linker"/>
</dbReference>
<dbReference type="Pfam" id="PF08659">
    <property type="entry name" value="KR"/>
    <property type="match status" value="3"/>
</dbReference>
<dbReference type="Gene3D" id="3.10.129.110">
    <property type="entry name" value="Polyketide synthase dehydratase"/>
    <property type="match status" value="1"/>
</dbReference>
<evidence type="ECO:0000256" key="10">
    <source>
        <dbReference type="SAM" id="MobiDB-lite"/>
    </source>
</evidence>
<accession>A0A1E7JW20</accession>
<feature type="region of interest" description="N-terminal hotdog fold" evidence="9">
    <location>
        <begin position="2941"/>
        <end position="3067"/>
    </location>
</feature>
<feature type="compositionally biased region" description="Acidic residues" evidence="10">
    <location>
        <begin position="4629"/>
        <end position="4639"/>
    </location>
</feature>
<dbReference type="InterPro" id="IPR049551">
    <property type="entry name" value="PKS_DH_C"/>
</dbReference>
<keyword evidence="4" id="KW-0963">Cytoplasm</keyword>
<dbReference type="InterPro" id="IPR020807">
    <property type="entry name" value="PKS_DH"/>
</dbReference>
<dbReference type="GO" id="GO:0071770">
    <property type="term" value="P:DIM/DIP cell wall layer assembly"/>
    <property type="evidence" value="ECO:0007669"/>
    <property type="project" value="TreeGrafter"/>
</dbReference>
<name>A0A1E7JW20_9ACTN</name>
<dbReference type="GO" id="GO:0031177">
    <property type="term" value="F:phosphopantetheine binding"/>
    <property type="evidence" value="ECO:0007669"/>
    <property type="project" value="InterPro"/>
</dbReference>
<feature type="region of interest" description="Disordered" evidence="10">
    <location>
        <begin position="95"/>
        <end position="158"/>
    </location>
</feature>
<evidence type="ECO:0000256" key="1">
    <source>
        <dbReference type="ARBA" id="ARBA00004496"/>
    </source>
</evidence>
<gene>
    <name evidence="14" type="ORF">AN216_24180</name>
</gene>
<dbReference type="InterPro" id="IPR042104">
    <property type="entry name" value="PKS_dehydratase_sf"/>
</dbReference>
<dbReference type="InterPro" id="IPR020841">
    <property type="entry name" value="PKS_Beta-ketoAc_synthase_dom"/>
</dbReference>
<dbReference type="PROSITE" id="PS50075">
    <property type="entry name" value="CARRIER"/>
    <property type="match status" value="7"/>
</dbReference>
<dbReference type="InterPro" id="IPR013968">
    <property type="entry name" value="PKS_KR"/>
</dbReference>
<dbReference type="InterPro" id="IPR014030">
    <property type="entry name" value="Ketoacyl_synth_N"/>
</dbReference>
<feature type="domain" description="Ketosynthase family 3 (KS3)" evidence="12">
    <location>
        <begin position="159"/>
        <end position="598"/>
    </location>
</feature>
<dbReference type="EMBL" id="LJGU01000152">
    <property type="protein sequence ID" value="OEU94845.1"/>
    <property type="molecule type" value="Genomic_DNA"/>
</dbReference>
<feature type="domain" description="Carrier" evidence="11">
    <location>
        <begin position="4"/>
        <end position="84"/>
    </location>
</feature>
<dbReference type="PROSITE" id="PS52004">
    <property type="entry name" value="KS3_2"/>
    <property type="match status" value="5"/>
</dbReference>
<dbReference type="PANTHER" id="PTHR43775:SF37">
    <property type="entry name" value="SI:DKEY-61P9.11"/>
    <property type="match status" value="1"/>
</dbReference>
<feature type="region of interest" description="Disordered" evidence="10">
    <location>
        <begin position="2174"/>
        <end position="2211"/>
    </location>
</feature>
<evidence type="ECO:0000256" key="4">
    <source>
        <dbReference type="ARBA" id="ARBA00022490"/>
    </source>
</evidence>
<dbReference type="GO" id="GO:0004315">
    <property type="term" value="F:3-oxoacyl-[acyl-carrier-protein] synthase activity"/>
    <property type="evidence" value="ECO:0007669"/>
    <property type="project" value="InterPro"/>
</dbReference>
<dbReference type="SMART" id="SM00822">
    <property type="entry name" value="PKS_KR"/>
    <property type="match status" value="3"/>
</dbReference>
<dbReference type="InterPro" id="IPR036736">
    <property type="entry name" value="ACP-like_sf"/>
</dbReference>
<dbReference type="SMART" id="SM00823">
    <property type="entry name" value="PKS_PP"/>
    <property type="match status" value="7"/>
</dbReference>
<dbReference type="GO" id="GO:0033068">
    <property type="term" value="P:macrolide biosynthetic process"/>
    <property type="evidence" value="ECO:0007669"/>
    <property type="project" value="UniProtKB-ARBA"/>
</dbReference>
<dbReference type="Gene3D" id="1.10.1240.100">
    <property type="match status" value="5"/>
</dbReference>
<evidence type="ECO:0000256" key="3">
    <source>
        <dbReference type="ARBA" id="ARBA00022450"/>
    </source>
</evidence>
<dbReference type="CDD" id="cd08953">
    <property type="entry name" value="KR_2_SDR_x"/>
    <property type="match status" value="3"/>
</dbReference>
<dbReference type="SUPFAM" id="SSF47336">
    <property type="entry name" value="ACP-like"/>
    <property type="match status" value="7"/>
</dbReference>
<feature type="region of interest" description="Disordered" evidence="10">
    <location>
        <begin position="1234"/>
        <end position="1268"/>
    </location>
</feature>
<evidence type="ECO:0000256" key="5">
    <source>
        <dbReference type="ARBA" id="ARBA00022553"/>
    </source>
</evidence>
<dbReference type="GO" id="GO:0005737">
    <property type="term" value="C:cytoplasm"/>
    <property type="evidence" value="ECO:0007669"/>
    <property type="project" value="UniProtKB-SubCell"/>
</dbReference>
<feature type="domain" description="Ketosynthase family 3 (KS3)" evidence="12">
    <location>
        <begin position="2339"/>
        <end position="2763"/>
    </location>
</feature>
<dbReference type="Pfam" id="PF00550">
    <property type="entry name" value="PP-binding"/>
    <property type="match status" value="7"/>
</dbReference>
<feature type="domain" description="Carrier" evidence="11">
    <location>
        <begin position="4653"/>
        <end position="4730"/>
    </location>
</feature>
<keyword evidence="6" id="KW-0808">Transferase</keyword>
<dbReference type="PROSITE" id="PS00606">
    <property type="entry name" value="KS3_1"/>
    <property type="match status" value="1"/>
</dbReference>
<dbReference type="Gene3D" id="3.40.50.720">
    <property type="entry name" value="NAD(P)-binding Rossmann-like Domain"/>
    <property type="match status" value="3"/>
</dbReference>
<dbReference type="InterPro" id="IPR049900">
    <property type="entry name" value="PKS_mFAS_DH"/>
</dbReference>
<dbReference type="Gene3D" id="1.10.1200.10">
    <property type="entry name" value="ACP-like"/>
    <property type="match status" value="7"/>
</dbReference>
<dbReference type="Pfam" id="PF02801">
    <property type="entry name" value="Ketoacyl-synt_C"/>
    <property type="match status" value="5"/>
</dbReference>
<evidence type="ECO:0000313" key="14">
    <source>
        <dbReference type="EMBL" id="OEU94845.1"/>
    </source>
</evidence>
<dbReference type="SMART" id="SM01294">
    <property type="entry name" value="PKS_PP_betabranch"/>
    <property type="match status" value="4"/>
</dbReference>
<feature type="domain" description="Ketosynthase family 3 (KS3)" evidence="12">
    <location>
        <begin position="1389"/>
        <end position="1803"/>
    </location>
</feature>
<dbReference type="InterPro" id="IPR014031">
    <property type="entry name" value="Ketoacyl_synth_C"/>
</dbReference>
<evidence type="ECO:0008006" key="16">
    <source>
        <dbReference type="Google" id="ProtNLM"/>
    </source>
</evidence>
<dbReference type="InterPro" id="IPR049552">
    <property type="entry name" value="PKS_DH_N"/>
</dbReference>
<comment type="caution">
    <text evidence="14">The sequence shown here is derived from an EMBL/GenBank/DDBJ whole genome shotgun (WGS) entry which is preliminary data.</text>
</comment>
<dbReference type="InterPro" id="IPR036291">
    <property type="entry name" value="NAD(P)-bd_dom_sf"/>
</dbReference>
<feature type="compositionally biased region" description="Low complexity" evidence="10">
    <location>
        <begin position="2174"/>
        <end position="2183"/>
    </location>
</feature>
<dbReference type="Pfam" id="PF21089">
    <property type="entry name" value="PKS_DH_N"/>
    <property type="match status" value="1"/>
</dbReference>
<dbReference type="SMART" id="SM00826">
    <property type="entry name" value="PKS_DH"/>
    <property type="match status" value="1"/>
</dbReference>
<dbReference type="InterPro" id="IPR050091">
    <property type="entry name" value="PKS_NRPS_Biosynth_Enz"/>
</dbReference>
<dbReference type="InterPro" id="IPR020806">
    <property type="entry name" value="PKS_PP-bd"/>
</dbReference>
<feature type="domain" description="Carrier" evidence="11">
    <location>
        <begin position="3698"/>
        <end position="3771"/>
    </location>
</feature>
<organism evidence="14 15">
    <name type="scientific">Streptomyces oceani</name>
    <dbReference type="NCBI Taxonomy" id="1075402"/>
    <lineage>
        <taxon>Bacteria</taxon>
        <taxon>Bacillati</taxon>
        <taxon>Actinomycetota</taxon>
        <taxon>Actinomycetes</taxon>
        <taxon>Kitasatosporales</taxon>
        <taxon>Streptomycetaceae</taxon>
        <taxon>Streptomyces</taxon>
    </lineage>
</organism>
<dbReference type="PANTHER" id="PTHR43775">
    <property type="entry name" value="FATTY ACID SYNTHASE"/>
    <property type="match status" value="1"/>
</dbReference>
<feature type="domain" description="Ketosynthase family 3 (KS3)" evidence="12">
    <location>
        <begin position="3827"/>
        <end position="4267"/>
    </location>
</feature>
<dbReference type="CDD" id="cd00833">
    <property type="entry name" value="PKS"/>
    <property type="match status" value="5"/>
</dbReference>
<dbReference type="GO" id="GO:0004312">
    <property type="term" value="F:fatty acid synthase activity"/>
    <property type="evidence" value="ECO:0007669"/>
    <property type="project" value="TreeGrafter"/>
</dbReference>
<dbReference type="PROSITE" id="PS52019">
    <property type="entry name" value="PKS_MFAS_DH"/>
    <property type="match status" value="1"/>
</dbReference>
<evidence type="ECO:0000256" key="8">
    <source>
        <dbReference type="ARBA" id="ARBA00023315"/>
    </source>
</evidence>
<keyword evidence="3" id="KW-0596">Phosphopantetheine</keyword>
<feature type="region of interest" description="Disordered" evidence="10">
    <location>
        <begin position="2290"/>
        <end position="2336"/>
    </location>
</feature>
<feature type="domain" description="Ketosynthase family 3 (KS3)" evidence="12">
    <location>
        <begin position="4785"/>
        <end position="5208"/>
    </location>
</feature>
<dbReference type="InterPro" id="IPR057326">
    <property type="entry name" value="KR_dom"/>
</dbReference>
<dbReference type="Gene3D" id="3.40.47.10">
    <property type="match status" value="5"/>
</dbReference>
<keyword evidence="8" id="KW-0012">Acyltransferase</keyword>
<proteinExistence type="predicted"/>
<evidence type="ECO:0000259" key="13">
    <source>
        <dbReference type="PROSITE" id="PS52019"/>
    </source>
</evidence>
<feature type="region of interest" description="Disordered" evidence="10">
    <location>
        <begin position="5395"/>
        <end position="5414"/>
    </location>
</feature>
<feature type="domain" description="PKS/mFAS DH" evidence="13">
    <location>
        <begin position="2941"/>
        <end position="3229"/>
    </location>
</feature>
<feature type="compositionally biased region" description="Pro residues" evidence="10">
    <location>
        <begin position="2050"/>
        <end position="2059"/>
    </location>
</feature>
<dbReference type="Pfam" id="PF14765">
    <property type="entry name" value="PS-DH"/>
    <property type="match status" value="1"/>
</dbReference>
<feature type="region of interest" description="Disordered" evidence="10">
    <location>
        <begin position="1354"/>
        <end position="1392"/>
    </location>
</feature>
<dbReference type="PATRIC" id="fig|1075402.3.peg.1082"/>
<dbReference type="SUPFAM" id="SSF51735">
    <property type="entry name" value="NAD(P)-binding Rossmann-fold domains"/>
    <property type="match status" value="4"/>
</dbReference>
<comment type="pathway">
    <text evidence="2">Antibiotic biosynthesis.</text>
</comment>
<dbReference type="InterPro" id="IPR006162">
    <property type="entry name" value="Ppantetheine_attach_site"/>
</dbReference>
<sequence length="5863" mass="630826">MTHNEASNLEAKATAFFTRVLSEVIKLPADRVDARAAFDSLGLDSVMMLRMTDELEAVFGSLPKTLFFEFRDIRALTDHFLAEYGLELARHLGTEPDSAEASAPATPAAPAPARPRGVDDAPRRASFARKPLRRGGWSTRFDEPRALPPKPGTPSPTTGLDIAIVGLAGRYPKARTPDELWENLAAGRDCVTEIPADRWDHSVHYDADVDAPGKTYSKWGGFVDGVDEFDSLFFHISPPEAKLMDPQERLFLQCAYEAVEDAGYTPEGLNTPPGGETRKRVGVYAGVMYEEYQLYGAQEQALGNPVALSGNSSAVANRVSYFFDFHGPSMSVDTMCSSSLTAIHLACQSIESGACDLAIAGGVNLSVHPNKYLMLGQGRFVSSTGRCESFGSGGDGYVPGEGVGAVLLKPLSQAVRDGDRVHGVIKGIAVNHGGRTNGYSVPSPRAQAGSISDAWRQAGIDPRSVSYVEAHGTGTQLGDPIEITGLSKAFREHTQDKQFCAIGSVKSNIGHAESAAGISGLTKVLLQMRHGQLAPSLHSTELNPHIDFEGSPFSVQRTLAGWERPVLEVDGVEREFPRVAGISSFGAGGSNAHLVVEEFRAETPAVRTAEGPVAVVLSARGAERLRAKAVDLAEWIESRKLTSADLPSLAYTTQVGREAMRERLGIVTESMAELLSRLRDFVEGTEEGLARGQVTQSSESRPDDAVTADPTELVDKWVRGSAVDWSVLYADGTPPRVALPTYPFARERHWIDTSATAPAEGHTTPGALVFEEYWEPTAAAERGHPGPRTLVCLCSDRANQAELERAAEEIEPAATLLFVSRTPATEDVPARRWAVDTGERADWARALGEIRERFGFVDGILHLWPVEEGVGPATYADTVHLLRAVATAELGVRRVLQAGEFRDGIERAYAESWMGFERSLGQVLPAVGFAAVLEDARDTDARMTMTDWFARLHAELAESASALYRDGTRHVSRVGPVTADSGEVPLKQGGSYLVTGGLGGLGLLFAEHLARTRSARLVLTGRSPLDEDRARRIARIESLGGEVRYEQADVTDRRAMREVVRSARERFGGIDGVLHAAGVPGAGSVLTNDARDFRDLLAAKVDGTLVLDEVLADEPLDFVCHFSSTAARLGDFGSCDYAVGNRFQTLHARHRAERVRRGTGSGGTVAINWPLWRDGEMGFDDARATELYLASSGQRFLESADGIRIFERLLGQGVPQGLVMAGEPRRIRRLLGLDPDPAESARPAESADPATPGRASTPAPAGAPAAGPDHEHLAARVLSDLGTLIAETVQVPRDQIHTDESLAQLGFDSITLVRLANAMTAHFGVDIVPSVFFSHPTPDALVAHLASEHRDHLHGRYPAEPTPAEPTPAAAGPSHQPAAVTSPSPEPDDEPVAVIGMAGRFPAARSVDEFWRNLVDGRDVLSAVPEDRRPDWSAPGSTDPDTACCGFVPGIGEFDPAFFEISPREARTMDPRQRLLLQEAWHVLEAAGYGARKLRDERIGMFVGAEQGDYQHLNGGEGTITGNHEAILASRLGYLLDFTGPVLAVNTACSSGLAAAHQAYASLRNGECDAAIVAGVNLATTSRVFDETSRAGMLSESGTCFAFDRRADGMVLGEAISVVMLKRLARAEADGDDVLAVIRGSGINYDGRTNGITAPNGAAQARLYRAVYQRHRIDPGHIGHVVAHGTGTRLGDPVEANGLNEVFSEHTDQTGFCALTSTKPNVGHSLAASGIVSLIALVQSLQHGVIPPSLHCEEDSDYVAWRRSPLYVNKTRRAWPRNPAGTRLGAVSSFGMSGTNVHMVVESYRGRPRAAPSAEAPARLLALSAKTDEALRERVHDLREMLRAADRDNLSLTDLSHTLLERRQHLDHRCALVVDDLEEAVAGLSAVEQGEPHPAVRFGVVPSDRRDRPREADGEAPFGRLASAGAAEYRDALMTLADLYCRGLSPDWGALFVDEAPKLVALPGYPFARKVHWVNREVPAPVRPVFEEATSPGTEVAEPAHEIPVSVAPGRRRVTLPHPDAVITASAPSAAKPRNVRLTGLGEPSATPAAPAPVPPTPAEPVTTSEAASVRGEAHPVRTTSELRRELRSGLADVLQMSEEDIDPGRNFMDLGLDSILGVEWVKAINKRCGTDLTATKLYDHPSVRELATFLQGQPAAPAPVQAAPVQAAPVQAAPVQAAPGQADAVEPESATETPARSVEPAGTPAADRPRVSRTALLEDVRASLAEELFLDAEDIAADRNLVELGMDSIVGVEWVKTLNKNHGTSLTATQLYDHPTVRGLTDFLLTMMPVPPEPRVPPESPERVASADPTPVTPDEAPEPEARAEPSVDVRASAPRGTDKVAVVGMSGRYPEAENLHAYWDNLRAGRESVTEVPSSRWEVSRYYDAKPGREGKTYSKWMGYLADADCFDPLFFDISPLEAEGLDPQHRLFLQEAYRAFEDAGYDPQSLSSQKCGVYLGISGSEYSFLVFGDNGSSASATSSSNAIAAARIAYFLNLKGPAVAVDTACSSSLVALHLARQALLSGEIDMALVGGVSLYLLPDTYVGMCQAGMLSPRGQCRSFDNGADGFVPGEGVGALVLKRLGDAESDRDHVHGVVLASGINQDGRTNGITAPSAASQSELLRTVYDRHGVEPATVDYVEMHGTGTKLGDPIELSALGAVYGEPGAPARSCAIGSVKSNIGHTSEAAGVAGLHKVLLSMRHGTLVPSLHFDRPNEHFDFESSPFRVVTAAEPWETPSGDRPRRAAVSSFGFSGTNAHVVLEEHRSRARSAPARSGPVVIVLSAKTGEQLDSLAENLLASVEAEPPSDLASLAHTLQVGRAAMEERLAFVADSLPAVVRGLRAHLDRTGDGTLVRGRVTQDQLARHEDDEEQRALVAAWTTERDLQRLAAVWVDGAAVDWRALHDGPEPLRLPLPTYPFARDRHWVEPKSPARSVPTAVLHPLLHRNTSGFAAQRYTSTFTGEEDVLDGHRVGGRRVLPGAAYLELALAAVADASGAEHSAGLALTDVVWSRPFEVPDHPRDLHVTLRREGARTHFEVSAPVPDTDGDVAASVVHGGGSVVPLAETTGDHVDLDRLREECRVRELDAARVYSAFQAAGIEYGDSFRCVERVLVGDGQALARLALPAAARGTWEGHTLHPGLTDAALQATLGVLWKDAGSSRPLLPFAVERVEVLGLLEPTMWVWVRDRVDGPSDGSVRRLDLDLCDDTGRVRVRLRGFSVRAAPDGAADETGILLFPRWQRQELPEPARRTRGPQRALVCVEPGDLADAVAADRTCEVLALTSRATTPDGRYADYALQVFERTKAVLRDEPHVETLVQVVLPDRPAEAVLSGLVALGWTAHQENPAVSGQAVVVDDREDVATLRTRLADERMRPEDALVRYRGGQREVTVWDEDHAAPEPRSPWRTGGVYLITGGLGGLGRIFAEEIAGHVDDVTLVLTGRSPETERSRQVVTELRASGARVSYAPLDVTDQAGVEALVAATVRDAGRLDGVIHSAGVREDNFILRKSGAEFTRVLLPKVSGTVNLDEATRDVDLDFFVTFSSGAAVTGNIGQADYATANAFMDAFAEYRQHLVDLGERRGRTVSINWSLWAEGGMRPDATSEAMLRERFGITPLRREAGLDAFARCLRASHHQLLVVAGDVTAFRSALRTQHPSEDTRLMSVDYAGQAGQADTTEHAEGALGGVTTTPTPQDDGLEPAAVEYVASLLATVLKVPSHRVDADLPMERYGIDSVMALTMTSRLEDVFGRLPKTLFFEYQNIRALARYFLGAHEARLRELLAAPVTEPETRVPEREPRAVTTPVTTAVTTAPAVSTPPAAGSPEAVAPSADIAIIGLGGRYPEADTLREFWRNLSEGRDSVTAVPRDRWDHNAYFDADGSTPGKTYCKWGGFLGDVDRFDPQFFSISPREAEVIDPQERLFLECVYETLQDAGYTRQDLRAYRSNGVDGNVGLFVGAMYDEYQLYGAGERELERGQVIPGNSASIANRVSYFCDWHGPSVTLKTMCSSSLTALHLACQSLRLGDCEVAVAGGVNLSLHPAKYLLLGQTGFASSRGMCESFGSGGDGYVPGEGVGAVLLKPLDRAVADHDRIYGVIKSTAVNHGGRTNGYTVPNPNAQAATIASALDRAGVDARAVSYVEAHGTGTELGDPIEIAGLTKAFARDTDDRQFCAIGSVKSNIGHCESAAGISALTKVLLQLQHRTLAPSLHAEVPNPHIDFADTPFRVQRESAEWKRPTITTADGAAREHPRVAGISSFGAGGSNAHVIVSEYVPAETTPHGPEAEPLASVVVLSARTAEQLREYAQRLLDWAEEERVSDADLPDIAFTLQAGREDMDERLAFVAGSASEFLAGLRAHVEGRELPGSYRGRAQRSTSAVSSLFEDEDLTGVVDAWLRKRKLGKLLELWVNGLSVDWRSCYAVPRRPVSLPTYPFARKRFWLPESTRTDGVADTPSPRAVRTTSGDVAETPRERPAEPVPGTPAGAAVTSKPRGIGLVPLSGAVETPGVVEPRVAPARSSVPSVPLVATDAVPDRSAAHAPVRPDEETLVEELTTLLAQALYLAEEEVDPEANFTDLGLDSIVGVEWIKAVNKRFGLELAATRLYETPTVNGLAAHLSTVLPTGPRTPELRTEQPVDDNTPDDDAAVPSPVGEEGEPAPDEEEVRAELLRSLADALYLSEDELDLDRNFTDFGLDSIVGVEWIKVLNKRYGIALQATKLYEHPSVQELAACVVAEVGKLEAPGQSGALTAPAPAAPAPEPALVREPEPVREPALVREPEPEPVRARTAAPAEAIAVVGMAGKYPLADNLEEYWDNLANGRDCVREIPKSRWDVSEYYDPRPNQPGKVYCKWMGLLDDVDVFDPLFFGIPPAEAEAMDPQQRLFLQEAYHAFEDAGYDVQSLSGQKCGVYLGIMSNEYSALMREQDSDATAATSNSNAITAARIAYFLNLRGPAIALDTACSSSLVGTHLATQALRGGEIDTALVGGVTLYLTAESYVSMCGAGMLAPDGRCKTFDNAADGFVPGEGVGALVLKRLADAERDGDRIHGVIRGSGVNQDGRTNGITAPNAASQRELARDVYERYGVDPGGISYVEMHGTGTKLGDPIELEALASVYQEKTDRVGYCAVGSVKSNVGHTSAAAGVASVQKALLCMRNKQLVPTLNFSNPNEHFDFPNSPFYVNTELAPWKVGPREARRAAVSSFGFSGTNAHLVLEEYEHPDGDAEPAAATETSVFVLSAKSEEQLRSVAERFRDHVEAHPSVPLPSLAYSLQTGREPMPWRLAFVAATRGELVEKVTRHVDHGPTVGLFSGRVSKRRSENTSTVGKPVGRSVDEAVGRAAGMEGALPAGGVLTPTEGEEVADRWVRGVPVDWTSLHPRGGPRRVPLPAYPFARERYWLGPRPAEASGAAPVAQPAAEDPTSGTNVLLKPVWDAVPRPEAATTALPDGRTVVICGRRRWERVHPGLPAAERFPVEAVDTVETLTERFRAQDEPIDHLVWAAPAEVTGAVDDALVEAQEGGLYACFRTLKALLRAGYGKRPLRVTVLTERSQRVRRGDHVDPTHSGLHGLMGSVAKEYPNWHVVQADLEDGDDLPLAELSALPAAERGSLWARRRKRWYRQTLVPLRGASQEPSGPPVYRRGGTYVVIGGAGGIGEAWTEHLIRAHGAHVVWIGRREEDASIREKLRRLAKLGPAPSYVRADATDRESLRRAYEHIKHHHAAVHGVVHSAIALLDQSVERMDEERFRAAVTAKIDVSVRMAQVFGDEPLDFMLFFSSMNSFMKAPGQCNYVAGSVFEDSYAHRLAETESMPVKVINWGYWGGVGVVATPEHQERMSRAGAGSIAPADGMNALDVLLGGSFDQLGLVKDKGGNA</sequence>
<feature type="region of interest" description="Disordered" evidence="10">
    <location>
        <begin position="2027"/>
        <end position="2080"/>
    </location>
</feature>
<dbReference type="FunFam" id="3.40.47.10:FF:000019">
    <property type="entry name" value="Polyketide synthase type I"/>
    <property type="match status" value="4"/>
</dbReference>
<dbReference type="SUPFAM" id="SSF53901">
    <property type="entry name" value="Thiolase-like"/>
    <property type="match status" value="5"/>
</dbReference>
<feature type="region of interest" description="Disordered" evidence="10">
    <location>
        <begin position="689"/>
        <end position="708"/>
    </location>
</feature>
<reference evidence="14 15" key="1">
    <citation type="journal article" date="2016" name="Front. Microbiol.">
        <title>Comparative Genomics Analysis of Streptomyces Species Reveals Their Adaptation to the Marine Environment and Their Diversity at the Genomic Level.</title>
        <authorList>
            <person name="Tian X."/>
            <person name="Zhang Z."/>
            <person name="Yang T."/>
            <person name="Chen M."/>
            <person name="Li J."/>
            <person name="Chen F."/>
            <person name="Yang J."/>
            <person name="Li W."/>
            <person name="Zhang B."/>
            <person name="Zhang Z."/>
            <person name="Wu J."/>
            <person name="Zhang C."/>
            <person name="Long L."/>
            <person name="Xiao J."/>
        </authorList>
    </citation>
    <scope>NUCLEOTIDE SEQUENCE [LARGE SCALE GENOMIC DNA]</scope>
    <source>
        <strain evidence="14 15">SCSIO 02100</strain>
    </source>
</reference>
<evidence type="ECO:0000256" key="6">
    <source>
        <dbReference type="ARBA" id="ARBA00022679"/>
    </source>
</evidence>
<dbReference type="InterPro" id="IPR009081">
    <property type="entry name" value="PP-bd_ACP"/>
</dbReference>
<feature type="domain" description="Carrier" evidence="11">
    <location>
        <begin position="4538"/>
        <end position="4615"/>
    </location>
</feature>
<dbReference type="Pfam" id="PF22336">
    <property type="entry name" value="RhiE-like_linker"/>
    <property type="match status" value="4"/>
</dbReference>
<dbReference type="Proteomes" id="UP000176101">
    <property type="component" value="Unassembled WGS sequence"/>
</dbReference>
<keyword evidence="5" id="KW-0597">Phosphoprotein</keyword>
<keyword evidence="15" id="KW-1185">Reference proteome</keyword>
<feature type="region of interest" description="Disordered" evidence="10">
    <location>
        <begin position="4440"/>
        <end position="4485"/>
    </location>
</feature>
<evidence type="ECO:0000256" key="9">
    <source>
        <dbReference type="PROSITE-ProRule" id="PRU01363"/>
    </source>
</evidence>
<feature type="domain" description="Carrier" evidence="11">
    <location>
        <begin position="1275"/>
        <end position="1349"/>
    </location>
</feature>
<dbReference type="InterPro" id="IPR018201">
    <property type="entry name" value="Ketoacyl_synth_AS"/>
</dbReference>
<evidence type="ECO:0000259" key="11">
    <source>
        <dbReference type="PROSITE" id="PS50075"/>
    </source>
</evidence>
<dbReference type="Pfam" id="PF22621">
    <property type="entry name" value="CurL-like_PKS_C"/>
    <property type="match status" value="1"/>
</dbReference>
<evidence type="ECO:0000256" key="7">
    <source>
        <dbReference type="ARBA" id="ARBA00022737"/>
    </source>
</evidence>
<dbReference type="SMART" id="SM00825">
    <property type="entry name" value="PKS_KS"/>
    <property type="match status" value="5"/>
</dbReference>
<comment type="subcellular location">
    <subcellularLocation>
        <location evidence="1">Cytoplasm</location>
    </subcellularLocation>
</comment>
<dbReference type="Pfam" id="PF00109">
    <property type="entry name" value="ketoacyl-synt"/>
    <property type="match status" value="5"/>
</dbReference>